<dbReference type="EMBL" id="JAKZBV010000001">
    <property type="protein sequence ID" value="MCH6470706.1"/>
    <property type="molecule type" value="Genomic_DNA"/>
</dbReference>
<gene>
    <name evidence="2" type="ORF">L0M17_12100</name>
</gene>
<evidence type="ECO:0000313" key="3">
    <source>
        <dbReference type="Proteomes" id="UP001202922"/>
    </source>
</evidence>
<protein>
    <submittedName>
        <fullName evidence="2">Uncharacterized protein</fullName>
    </submittedName>
</protein>
<accession>A0ABS9U1X5</accession>
<keyword evidence="3" id="KW-1185">Reference proteome</keyword>
<sequence>MTPLQRASITGFAARHDRVVSLVCHFVSSRLWDKRSSPSKDHPLSRSGCQSETASQRGIRRTGAKGSPADFNPQLRCRPFTQDSSPEPSVGASDMNRLDDQLLVLRETTLVLILDIDL</sequence>
<evidence type="ECO:0000256" key="1">
    <source>
        <dbReference type="SAM" id="MobiDB-lite"/>
    </source>
</evidence>
<proteinExistence type="predicted"/>
<dbReference type="Proteomes" id="UP001202922">
    <property type="component" value="Unassembled WGS sequence"/>
</dbReference>
<organism evidence="2 3">
    <name type="scientific">Sinomonas terrae</name>
    <dbReference type="NCBI Taxonomy" id="2908838"/>
    <lineage>
        <taxon>Bacteria</taxon>
        <taxon>Bacillati</taxon>
        <taxon>Actinomycetota</taxon>
        <taxon>Actinomycetes</taxon>
        <taxon>Micrococcales</taxon>
        <taxon>Micrococcaceae</taxon>
        <taxon>Sinomonas</taxon>
    </lineage>
</organism>
<feature type="compositionally biased region" description="Polar residues" evidence="1">
    <location>
        <begin position="47"/>
        <end position="56"/>
    </location>
</feature>
<dbReference type="RefSeq" id="WP_241054212.1">
    <property type="nucleotide sequence ID" value="NZ_JAKZBV010000001.1"/>
</dbReference>
<evidence type="ECO:0000313" key="2">
    <source>
        <dbReference type="EMBL" id="MCH6470706.1"/>
    </source>
</evidence>
<feature type="compositionally biased region" description="Basic and acidic residues" evidence="1">
    <location>
        <begin position="31"/>
        <end position="44"/>
    </location>
</feature>
<reference evidence="2 3" key="1">
    <citation type="submission" date="2022-03" db="EMBL/GenBank/DDBJ databases">
        <title>Sinomonas sp. isolated from a soil.</title>
        <authorList>
            <person name="Han J."/>
            <person name="Kim D.-U."/>
        </authorList>
    </citation>
    <scope>NUCLEOTIDE SEQUENCE [LARGE SCALE GENOMIC DNA]</scope>
    <source>
        <strain evidence="2 3">5-5</strain>
    </source>
</reference>
<feature type="region of interest" description="Disordered" evidence="1">
    <location>
        <begin position="31"/>
        <end position="94"/>
    </location>
</feature>
<comment type="caution">
    <text evidence="2">The sequence shown here is derived from an EMBL/GenBank/DDBJ whole genome shotgun (WGS) entry which is preliminary data.</text>
</comment>
<name>A0ABS9U1X5_9MICC</name>